<evidence type="ECO:0000313" key="3">
    <source>
        <dbReference type="Proteomes" id="UP000002572"/>
    </source>
</evidence>
<organism evidence="2 3">
    <name type="scientific">Desulfurispirillum indicum (strain ATCC BAA-1389 / DSM 22839 / S5)</name>
    <dbReference type="NCBI Taxonomy" id="653733"/>
    <lineage>
        <taxon>Bacteria</taxon>
        <taxon>Pseudomonadati</taxon>
        <taxon>Chrysiogenota</taxon>
        <taxon>Chrysiogenia</taxon>
        <taxon>Chrysiogenales</taxon>
        <taxon>Chrysiogenaceae</taxon>
        <taxon>Desulfurispirillum</taxon>
    </lineage>
</organism>
<proteinExistence type="predicted"/>
<sequence>MSSDFSHFWKRKGLSVSFQQVVRSHQKSISQMIRVCFPVLLLSLPLLAADSVVEVEERSLQQGQESQVRVEAMDDEATRLLREYRDLQRQADSLQAYNENLEQMISSQEEEIASLERQIEDIQVTQREIVPLMLRMLDALDGYVERDLPFLLAERRERVLGLHALMKRANVETPSKFRQIMEAYQKESEYGRTIESYQGELELDGSVRSVEFLRVGRLALVYQTIDRRESGYWHPQRHEWVPLDRDYHRAIRQGIRMASRQSAPQLIELPVLLSEVQP</sequence>
<evidence type="ECO:0008006" key="4">
    <source>
        <dbReference type="Google" id="ProtNLM"/>
    </source>
</evidence>
<keyword evidence="1" id="KW-0175">Coiled coil</keyword>
<evidence type="ECO:0000256" key="1">
    <source>
        <dbReference type="SAM" id="Coils"/>
    </source>
</evidence>
<dbReference type="Proteomes" id="UP000002572">
    <property type="component" value="Chromosome"/>
</dbReference>
<reference evidence="2 3" key="1">
    <citation type="submission" date="2010-12" db="EMBL/GenBank/DDBJ databases">
        <title>Complete sequence of Desulfurispirillum indicum S5.</title>
        <authorList>
            <consortium name="US DOE Joint Genome Institute"/>
            <person name="Lucas S."/>
            <person name="Copeland A."/>
            <person name="Lapidus A."/>
            <person name="Cheng J.-F."/>
            <person name="Goodwin L."/>
            <person name="Pitluck S."/>
            <person name="Chertkov O."/>
            <person name="Held B."/>
            <person name="Detter J.C."/>
            <person name="Han C."/>
            <person name="Tapia R."/>
            <person name="Land M."/>
            <person name="Hauser L."/>
            <person name="Kyrpides N."/>
            <person name="Ivanova N."/>
            <person name="Mikhailova N."/>
            <person name="Haggblom M."/>
            <person name="Rauschenbach I."/>
            <person name="Bini E."/>
            <person name="Woyke T."/>
        </authorList>
    </citation>
    <scope>NUCLEOTIDE SEQUENCE [LARGE SCALE GENOMIC DNA]</scope>
    <source>
        <strain evidence="3">ATCC BAA-1389 / DSM 22839 / S5</strain>
    </source>
</reference>
<dbReference type="HOGENOM" id="CLU_085088_0_0_0"/>
<dbReference type="InterPro" id="IPR016866">
    <property type="entry name" value="UCP028069"/>
</dbReference>
<feature type="coiled-coil region" evidence="1">
    <location>
        <begin position="70"/>
        <end position="125"/>
    </location>
</feature>
<dbReference type="KEGG" id="din:Selin_1930"/>
<protein>
    <recommendedName>
        <fullName evidence="4">TonB system biopolymer transport component</fullName>
    </recommendedName>
</protein>
<dbReference type="AlphaFoldDB" id="E6W231"/>
<dbReference type="EMBL" id="CP002432">
    <property type="protein sequence ID" value="ADU66657.1"/>
    <property type="molecule type" value="Genomic_DNA"/>
</dbReference>
<dbReference type="PIRSF" id="PIRSF028069">
    <property type="entry name" value="UCP028069"/>
    <property type="match status" value="1"/>
</dbReference>
<evidence type="ECO:0000313" key="2">
    <source>
        <dbReference type="EMBL" id="ADU66657.1"/>
    </source>
</evidence>
<dbReference type="Pfam" id="PF11932">
    <property type="entry name" value="DUF3450"/>
    <property type="match status" value="1"/>
</dbReference>
<dbReference type="STRING" id="653733.Selin_1930"/>
<dbReference type="eggNOG" id="COG1196">
    <property type="taxonomic scope" value="Bacteria"/>
</dbReference>
<accession>E6W231</accession>
<gene>
    <name evidence="2" type="ordered locus">Selin_1930</name>
</gene>
<dbReference type="InParanoid" id="E6W231"/>
<keyword evidence="3" id="KW-1185">Reference proteome</keyword>
<name>E6W231_DESIS</name>